<dbReference type="Pfam" id="PF05751">
    <property type="entry name" value="FixH"/>
    <property type="match status" value="1"/>
</dbReference>
<evidence type="ECO:0000313" key="3">
    <source>
        <dbReference type="Proteomes" id="UP000249688"/>
    </source>
</evidence>
<evidence type="ECO:0000313" key="2">
    <source>
        <dbReference type="EMBL" id="PZW43051.1"/>
    </source>
</evidence>
<dbReference type="RefSeq" id="WP_111399145.1">
    <property type="nucleotide sequence ID" value="NZ_QKYU01000017.1"/>
</dbReference>
<evidence type="ECO:0000256" key="1">
    <source>
        <dbReference type="SAM" id="Phobius"/>
    </source>
</evidence>
<dbReference type="InterPro" id="IPR008620">
    <property type="entry name" value="FixH"/>
</dbReference>
<sequence>MRPFDPARGKWIPWIFAGMMTLVVAVNGGLIFAALSTFTGVTTGRAYDQGRVYNHVIEEATRQAALGWTAHVALAAGRLSVVVTDREGLPVAGHMDGLLQRPLDGRELPLSFAAPAPGRWSAEAVPPAAGQWEARLTLTGPAGRHLDIRERIIAP</sequence>
<accession>A0A2W7I7Y6</accession>
<dbReference type="EMBL" id="QKYU01000017">
    <property type="protein sequence ID" value="PZW43051.1"/>
    <property type="molecule type" value="Genomic_DNA"/>
</dbReference>
<reference evidence="2 3" key="1">
    <citation type="submission" date="2018-06" db="EMBL/GenBank/DDBJ databases">
        <title>Genomic Encyclopedia of Archaeal and Bacterial Type Strains, Phase II (KMG-II): from individual species to whole genera.</title>
        <authorList>
            <person name="Goeker M."/>
        </authorList>
    </citation>
    <scope>NUCLEOTIDE SEQUENCE [LARGE SCALE GENOMIC DNA]</scope>
    <source>
        <strain evidence="2 3">DSM 24525</strain>
    </source>
</reference>
<protein>
    <submittedName>
        <fullName evidence="2">Nitrogen fixation protein FixH</fullName>
    </submittedName>
</protein>
<proteinExistence type="predicted"/>
<keyword evidence="3" id="KW-1185">Reference proteome</keyword>
<gene>
    <name evidence="2" type="ORF">C8P66_11777</name>
</gene>
<organism evidence="2 3">
    <name type="scientific">Humitalea rosea</name>
    <dbReference type="NCBI Taxonomy" id="990373"/>
    <lineage>
        <taxon>Bacteria</taxon>
        <taxon>Pseudomonadati</taxon>
        <taxon>Pseudomonadota</taxon>
        <taxon>Alphaproteobacteria</taxon>
        <taxon>Acetobacterales</taxon>
        <taxon>Roseomonadaceae</taxon>
        <taxon>Humitalea</taxon>
    </lineage>
</organism>
<dbReference type="Proteomes" id="UP000249688">
    <property type="component" value="Unassembled WGS sequence"/>
</dbReference>
<feature type="transmembrane region" description="Helical" evidence="1">
    <location>
        <begin position="12"/>
        <end position="35"/>
    </location>
</feature>
<comment type="caution">
    <text evidence="2">The sequence shown here is derived from an EMBL/GenBank/DDBJ whole genome shotgun (WGS) entry which is preliminary data.</text>
</comment>
<dbReference type="OrthoDB" id="1495896at2"/>
<keyword evidence="1" id="KW-0812">Transmembrane</keyword>
<name>A0A2W7I7Y6_9PROT</name>
<keyword evidence="1" id="KW-0472">Membrane</keyword>
<dbReference type="AlphaFoldDB" id="A0A2W7I7Y6"/>
<keyword evidence="1" id="KW-1133">Transmembrane helix</keyword>